<keyword evidence="2" id="KW-1185">Reference proteome</keyword>
<dbReference type="AlphaFoldDB" id="A0AAD9AGJ9"/>
<evidence type="ECO:0000313" key="2">
    <source>
        <dbReference type="Proteomes" id="UP001243330"/>
    </source>
</evidence>
<accession>A0AAD9AGJ9</accession>
<dbReference type="EMBL" id="JAQOWY010000191">
    <property type="protein sequence ID" value="KAK1847793.1"/>
    <property type="molecule type" value="Genomic_DNA"/>
</dbReference>
<comment type="caution">
    <text evidence="1">The sequence shown here is derived from an EMBL/GenBank/DDBJ whole genome shotgun (WGS) entry which is preliminary data.</text>
</comment>
<sequence>MCTYWKAKREDCGHTVYRWEVRCQEARIKKKACKAWTYRTEWEMGLCNECLTENRYVWKSSYA</sequence>
<proteinExistence type="predicted"/>
<reference evidence="1" key="1">
    <citation type="submission" date="2023-01" db="EMBL/GenBank/DDBJ databases">
        <title>Colletotrichum chrysophilum M932 genome sequence.</title>
        <authorList>
            <person name="Baroncelli R."/>
        </authorList>
    </citation>
    <scope>NUCLEOTIDE SEQUENCE</scope>
    <source>
        <strain evidence="1">M932</strain>
    </source>
</reference>
<evidence type="ECO:0000313" key="1">
    <source>
        <dbReference type="EMBL" id="KAK1847793.1"/>
    </source>
</evidence>
<gene>
    <name evidence="1" type="ORF">CCHR01_09581</name>
</gene>
<dbReference type="Proteomes" id="UP001243330">
    <property type="component" value="Unassembled WGS sequence"/>
</dbReference>
<name>A0AAD9AGJ9_9PEZI</name>
<protein>
    <submittedName>
        <fullName evidence="1">Uncharacterized protein</fullName>
    </submittedName>
</protein>
<organism evidence="1 2">
    <name type="scientific">Colletotrichum chrysophilum</name>
    <dbReference type="NCBI Taxonomy" id="1836956"/>
    <lineage>
        <taxon>Eukaryota</taxon>
        <taxon>Fungi</taxon>
        <taxon>Dikarya</taxon>
        <taxon>Ascomycota</taxon>
        <taxon>Pezizomycotina</taxon>
        <taxon>Sordariomycetes</taxon>
        <taxon>Hypocreomycetidae</taxon>
        <taxon>Glomerellales</taxon>
        <taxon>Glomerellaceae</taxon>
        <taxon>Colletotrichum</taxon>
        <taxon>Colletotrichum gloeosporioides species complex</taxon>
    </lineage>
</organism>